<evidence type="ECO:0000313" key="2">
    <source>
        <dbReference type="Proteomes" id="UP000198287"/>
    </source>
</evidence>
<proteinExistence type="predicted"/>
<dbReference type="InterPro" id="IPR032675">
    <property type="entry name" value="LRR_dom_sf"/>
</dbReference>
<dbReference type="SUPFAM" id="SSF52047">
    <property type="entry name" value="RNI-like"/>
    <property type="match status" value="1"/>
</dbReference>
<dbReference type="Proteomes" id="UP000198287">
    <property type="component" value="Unassembled WGS sequence"/>
</dbReference>
<evidence type="ECO:0000313" key="1">
    <source>
        <dbReference type="EMBL" id="OXA53524.1"/>
    </source>
</evidence>
<dbReference type="EMBL" id="LNIX01000005">
    <property type="protein sequence ID" value="OXA53524.1"/>
    <property type="molecule type" value="Genomic_DNA"/>
</dbReference>
<protein>
    <recommendedName>
        <fullName evidence="3">F-box domain-containing protein</fullName>
    </recommendedName>
</protein>
<reference evidence="1 2" key="1">
    <citation type="submission" date="2015-12" db="EMBL/GenBank/DDBJ databases">
        <title>The genome of Folsomia candida.</title>
        <authorList>
            <person name="Faddeeva A."/>
            <person name="Derks M.F."/>
            <person name="Anvar Y."/>
            <person name="Smit S."/>
            <person name="Van Straalen N."/>
            <person name="Roelofs D."/>
        </authorList>
    </citation>
    <scope>NUCLEOTIDE SEQUENCE [LARGE SCALE GENOMIC DNA]</scope>
    <source>
        <strain evidence="1 2">VU population</strain>
        <tissue evidence="1">Whole body</tissue>
    </source>
</reference>
<sequence>MESQGKQTAVEIALNNPMILTEILQRRSTPLKDCRLVCHFWNDMVLNLPNTRLALRPVKKDKNRHILNDPFPFFATCFALDDRLAKQISATCSTDLADPTRCIDSFATTLMHTCDKFSDLVQILEISVDYEECLKTVYQVLRNCCPNLKQLRIGFTFSPYRRKRSRGCEILPEPLPEPKSNLTLLAVSSNRVTPFLTNLIKVIVAASPNLRNVTLPWGFFPDFANSKRLDTLLIVLDGPQIIDIAREDGNLSELSRILAQVGDQLVRLTFCDYLRKEDVLLIDFGNLNPTGFRLPTRKMLKLKKFRNQMADIFQCDDLLRNIESLPVLETLVIGKVSIKSNCVDEILRNIFHSGKIFQTMKNLKIFEMHEPTLLDGLKTAFPNLESLEVKTFSRTDFRGDVSRMELSVVLDAFGRWEGLKRLLLRVTVFPDKLVNVIRALLEGKELYKELKMFETGILKFENNVTRHELTTEEMDLFKQLLLAMNRMNKVIIHNLPLGEESLKTISDFMVSNKLAVPKFRISKGGSTRFGIGI</sequence>
<keyword evidence="2" id="KW-1185">Reference proteome</keyword>
<gene>
    <name evidence="1" type="ORF">Fcan01_10704</name>
</gene>
<evidence type="ECO:0008006" key="3">
    <source>
        <dbReference type="Google" id="ProtNLM"/>
    </source>
</evidence>
<name>A0A226E8Y6_FOLCA</name>
<organism evidence="1 2">
    <name type="scientific">Folsomia candida</name>
    <name type="common">Springtail</name>
    <dbReference type="NCBI Taxonomy" id="158441"/>
    <lineage>
        <taxon>Eukaryota</taxon>
        <taxon>Metazoa</taxon>
        <taxon>Ecdysozoa</taxon>
        <taxon>Arthropoda</taxon>
        <taxon>Hexapoda</taxon>
        <taxon>Collembola</taxon>
        <taxon>Entomobryomorpha</taxon>
        <taxon>Isotomoidea</taxon>
        <taxon>Isotomidae</taxon>
        <taxon>Proisotominae</taxon>
        <taxon>Folsomia</taxon>
    </lineage>
</organism>
<dbReference type="Gene3D" id="3.80.10.10">
    <property type="entry name" value="Ribonuclease Inhibitor"/>
    <property type="match status" value="1"/>
</dbReference>
<comment type="caution">
    <text evidence="1">The sequence shown here is derived from an EMBL/GenBank/DDBJ whole genome shotgun (WGS) entry which is preliminary data.</text>
</comment>
<dbReference type="OrthoDB" id="2870744at2759"/>
<dbReference type="AlphaFoldDB" id="A0A226E8Y6"/>
<accession>A0A226E8Y6</accession>